<feature type="compositionally biased region" description="Basic and acidic residues" evidence="12">
    <location>
        <begin position="521"/>
        <end position="532"/>
    </location>
</feature>
<dbReference type="FunFam" id="3.30.160.60:FF:000446">
    <property type="entry name" value="Zinc finger protein"/>
    <property type="match status" value="1"/>
</dbReference>
<dbReference type="PANTHER" id="PTHR16515">
    <property type="entry name" value="PR DOMAIN ZINC FINGER PROTEIN"/>
    <property type="match status" value="1"/>
</dbReference>
<accession>A0A4Z2B1K9</accession>
<dbReference type="InterPro" id="IPR013087">
    <property type="entry name" value="Znf_C2H2_type"/>
</dbReference>
<dbReference type="Proteomes" id="UP000516260">
    <property type="component" value="Chromosome 8"/>
</dbReference>
<keyword evidence="2" id="KW-1017">Isopeptide bond</keyword>
<feature type="region of interest" description="Disordered" evidence="12">
    <location>
        <begin position="355"/>
        <end position="384"/>
    </location>
</feature>
<feature type="domain" description="C2H2-type" evidence="13">
    <location>
        <begin position="991"/>
        <end position="1018"/>
    </location>
</feature>
<dbReference type="AlphaFoldDB" id="A0A4Z2B1K9"/>
<keyword evidence="8" id="KW-0539">Nucleus</keyword>
<keyword evidence="6" id="KW-0862">Zinc</keyword>
<sequence length="1096" mass="120847">MHCCSSWPLVRLKENRCKMSAHDFEEKCSSVMESILQSAIAETTKLFEAMVDELRAEMSRIKEENDDLRAKCSYFECAANNPSEKRHVAVQCGIPFCNILVKRSPPSVQRHREIALREHDYDACGNGCILVRDEFGLQQEEVTYSHSCADLLYADADTRQASPCETGSGRPSVTTSESLKELPENGQSSMLLCPVVGRASINREIGSNPQHLADKRSVQNHLPQGAAISTEEPCDVASSQFDRLGCSGPLRNSAQSVNAPQPPSLQPWKHHTSVPLQDARLLVEAMSSPVEKDSSSHQGMAVDPVCGPSAGALQTTDGALAHLQTLPLSFKSPKSVHSFFIKEVAAAKSSQQTVKFTQPSETESHIRVSSAAPATAPQPLQQHASSTLRTTVLTENKMAPSQETVLIQESDKSVERLISSSEAITWSLESPIAPDKEPTVSQNGDNTSENSFIDNPSSKVQNKCSQSCFRFNREAGLKISPTFHLKPSAVVRLTRLPFLMSNKESVLISRLSMSAGWDNRSAPKQDTGHHENSASGALPCNGRTRASTPSRESPPVYEESAQAVNNTSGPALTGSPNMSQNHMTTVQPVEKKTASKDQEKNSASCTETCRRFPKDSFKAQLRNCIKPHLEVQSKSNLHAETQTESCTKLQQEQQNTEMKMDMPEIVVAPIKTNADFSPIPTRKSGLCHGASEPAPPKDKDDISSSSTARSASAVPWRCSSDQVRSSVEDNEKQSDSSSSCRAMTTRGMSTRTNDGGDTHFRSTIVQTDANPEDKSSLEKAKKSSKKANAKIVKRLEVDCPGNVAVKKIRSSGVWIPPVVKTMEKDSEHVSGKGTDSPRAPKRCVVHPPSVPLHPIPVKAAPVVSPLQPLSLIGSRLLKNQCGECGQVLGSSAALESHVGLHAVRPFSCRLCGKYFTDTKGLKRHDRVHRNGRIHVCQKCGKGFVYRFSLTKHLQMVHGRIKPFVCQICSKGFFTKLDVESHIRIHTGEKPFQCDLCERKFIRRVDLNVHLRWHNGEKRHWCPHCGKGFLDFNNLKRHTYIHTGEKPHPCTHCPKHFTQSSHLKKHVKNVHKIAVGPQFNTRRKAVKRKTNKFKNKL</sequence>
<evidence type="ECO:0000259" key="13">
    <source>
        <dbReference type="PROSITE" id="PS50157"/>
    </source>
</evidence>
<dbReference type="GO" id="GO:0010468">
    <property type="term" value="P:regulation of gene expression"/>
    <property type="evidence" value="ECO:0007669"/>
    <property type="project" value="TreeGrafter"/>
</dbReference>
<feature type="coiled-coil region" evidence="11">
    <location>
        <begin position="44"/>
        <end position="71"/>
    </location>
</feature>
<feature type="compositionally biased region" description="Polar residues" evidence="12">
    <location>
        <begin position="250"/>
        <end position="259"/>
    </location>
</feature>
<evidence type="ECO:0000256" key="4">
    <source>
        <dbReference type="ARBA" id="ARBA00022737"/>
    </source>
</evidence>
<dbReference type="PROSITE" id="PS00028">
    <property type="entry name" value="ZINC_FINGER_C2H2_1"/>
    <property type="match status" value="6"/>
</dbReference>
<evidence type="ECO:0000256" key="11">
    <source>
        <dbReference type="SAM" id="Coils"/>
    </source>
</evidence>
<keyword evidence="7" id="KW-0832">Ubl conjugation</keyword>
<dbReference type="GO" id="GO:0008270">
    <property type="term" value="F:zinc ion binding"/>
    <property type="evidence" value="ECO:0007669"/>
    <property type="project" value="UniProtKB-KW"/>
</dbReference>
<feature type="region of interest" description="Disordered" evidence="12">
    <location>
        <begin position="634"/>
        <end position="655"/>
    </location>
</feature>
<evidence type="ECO:0000256" key="5">
    <source>
        <dbReference type="ARBA" id="ARBA00022771"/>
    </source>
</evidence>
<comment type="caution">
    <text evidence="14">The sequence shown here is derived from an EMBL/GenBank/DDBJ whole genome shotgun (WGS) entry which is preliminary data.</text>
</comment>
<feature type="domain" description="C2H2-type" evidence="13">
    <location>
        <begin position="963"/>
        <end position="990"/>
    </location>
</feature>
<feature type="region of interest" description="Disordered" evidence="12">
    <location>
        <begin position="247"/>
        <end position="270"/>
    </location>
</feature>
<feature type="compositionally biased region" description="Polar residues" evidence="12">
    <location>
        <begin position="439"/>
        <end position="458"/>
    </location>
</feature>
<dbReference type="FunFam" id="3.30.160.60:FF:000100">
    <property type="entry name" value="Zinc finger 45-like"/>
    <property type="match status" value="1"/>
</dbReference>
<feature type="compositionally biased region" description="Basic and acidic residues" evidence="12">
    <location>
        <begin position="771"/>
        <end position="781"/>
    </location>
</feature>
<feature type="region of interest" description="Disordered" evidence="12">
    <location>
        <begin position="519"/>
        <end position="599"/>
    </location>
</feature>
<evidence type="ECO:0000256" key="7">
    <source>
        <dbReference type="ARBA" id="ARBA00022843"/>
    </source>
</evidence>
<name>A0A4Z2B1K9_9TELE</name>
<feature type="domain" description="C2H2-type" evidence="13">
    <location>
        <begin position="1019"/>
        <end position="1046"/>
    </location>
</feature>
<evidence type="ECO:0000256" key="2">
    <source>
        <dbReference type="ARBA" id="ARBA00022499"/>
    </source>
</evidence>
<dbReference type="FunFam" id="3.30.160.60:FF:000690">
    <property type="entry name" value="Zinc finger protein 354C"/>
    <property type="match status" value="1"/>
</dbReference>
<feature type="compositionally biased region" description="Polar residues" evidence="12">
    <location>
        <begin position="160"/>
        <end position="177"/>
    </location>
</feature>
<dbReference type="PANTHER" id="PTHR16515:SF49">
    <property type="entry name" value="GASTRULA ZINC FINGER PROTEIN XLCGF49.1-LIKE-RELATED"/>
    <property type="match status" value="1"/>
</dbReference>
<evidence type="ECO:0000313" key="14">
    <source>
        <dbReference type="EMBL" id="TNM86234.1"/>
    </source>
</evidence>
<evidence type="ECO:0000256" key="1">
    <source>
        <dbReference type="ARBA" id="ARBA00004123"/>
    </source>
</evidence>
<dbReference type="SUPFAM" id="SSF57667">
    <property type="entry name" value="beta-beta-alpha zinc fingers"/>
    <property type="match status" value="4"/>
</dbReference>
<feature type="compositionally biased region" description="Polar residues" evidence="12">
    <location>
        <begin position="735"/>
        <end position="753"/>
    </location>
</feature>
<protein>
    <recommendedName>
        <fullName evidence="9">Zinc finger protein 865</fullName>
    </recommendedName>
</protein>
<feature type="region of interest" description="Disordered" evidence="12">
    <location>
        <begin position="824"/>
        <end position="843"/>
    </location>
</feature>
<dbReference type="PROSITE" id="PS50157">
    <property type="entry name" value="ZINC_FINGER_C2H2_2"/>
    <property type="match status" value="6"/>
</dbReference>
<keyword evidence="3" id="KW-0479">Metal-binding</keyword>
<feature type="compositionally biased region" description="Basic and acidic residues" evidence="12">
    <location>
        <begin position="589"/>
        <end position="599"/>
    </location>
</feature>
<organism evidence="14 15">
    <name type="scientific">Takifugu bimaculatus</name>
    <dbReference type="NCBI Taxonomy" id="433685"/>
    <lineage>
        <taxon>Eukaryota</taxon>
        <taxon>Metazoa</taxon>
        <taxon>Chordata</taxon>
        <taxon>Craniata</taxon>
        <taxon>Vertebrata</taxon>
        <taxon>Euteleostomi</taxon>
        <taxon>Actinopterygii</taxon>
        <taxon>Neopterygii</taxon>
        <taxon>Teleostei</taxon>
        <taxon>Neoteleostei</taxon>
        <taxon>Acanthomorphata</taxon>
        <taxon>Eupercaria</taxon>
        <taxon>Tetraodontiformes</taxon>
        <taxon>Tetradontoidea</taxon>
        <taxon>Tetraodontidae</taxon>
        <taxon>Takifugu</taxon>
    </lineage>
</organism>
<proteinExistence type="predicted"/>
<keyword evidence="5 10" id="KW-0863">Zinc-finger</keyword>
<feature type="compositionally biased region" description="Low complexity" evidence="12">
    <location>
        <begin position="371"/>
        <end position="384"/>
    </location>
</feature>
<feature type="domain" description="C2H2-type" evidence="13">
    <location>
        <begin position="1047"/>
        <end position="1070"/>
    </location>
</feature>
<keyword evidence="4" id="KW-0677">Repeat</keyword>
<dbReference type="InterPro" id="IPR050331">
    <property type="entry name" value="Zinc_finger"/>
</dbReference>
<dbReference type="InterPro" id="IPR036236">
    <property type="entry name" value="Znf_C2H2_sf"/>
</dbReference>
<feature type="domain" description="C2H2-type" evidence="13">
    <location>
        <begin position="906"/>
        <end position="933"/>
    </location>
</feature>
<feature type="compositionally biased region" description="Low complexity" evidence="12">
    <location>
        <begin position="703"/>
        <end position="713"/>
    </location>
</feature>
<comment type="subcellular location">
    <subcellularLocation>
        <location evidence="1">Nucleus</location>
    </subcellularLocation>
</comment>
<reference evidence="14 15" key="1">
    <citation type="submission" date="2019-04" db="EMBL/GenBank/DDBJ databases">
        <title>The sequence and de novo assembly of Takifugu bimaculatus genome using PacBio and Hi-C technologies.</title>
        <authorList>
            <person name="Xu P."/>
            <person name="Liu B."/>
            <person name="Zhou Z."/>
        </authorList>
    </citation>
    <scope>NUCLEOTIDE SEQUENCE [LARGE SCALE GENOMIC DNA]</scope>
    <source>
        <strain evidence="14">TB-2018</strain>
        <tissue evidence="14">Muscle</tissue>
    </source>
</reference>
<dbReference type="Gene3D" id="3.30.160.60">
    <property type="entry name" value="Classic Zinc Finger"/>
    <property type="match status" value="5"/>
</dbReference>
<dbReference type="Pfam" id="PF00096">
    <property type="entry name" value="zf-C2H2"/>
    <property type="match status" value="3"/>
</dbReference>
<keyword evidence="11" id="KW-0175">Coiled coil</keyword>
<evidence type="ECO:0000256" key="10">
    <source>
        <dbReference type="PROSITE-ProRule" id="PRU00042"/>
    </source>
</evidence>
<feature type="compositionally biased region" description="Polar residues" evidence="12">
    <location>
        <begin position="562"/>
        <end position="587"/>
    </location>
</feature>
<dbReference type="FunFam" id="3.30.160.60:FF:000145">
    <property type="entry name" value="Zinc finger protein 574"/>
    <property type="match status" value="1"/>
</dbReference>
<gene>
    <name evidence="14" type="ORF">fugu_008505</name>
</gene>
<feature type="domain" description="C2H2-type" evidence="13">
    <location>
        <begin position="934"/>
        <end position="962"/>
    </location>
</feature>
<feature type="region of interest" description="Disordered" evidence="12">
    <location>
        <begin position="432"/>
        <end position="458"/>
    </location>
</feature>
<dbReference type="FunFam" id="3.30.160.60:FF:000624">
    <property type="entry name" value="zinc finger protein 697"/>
    <property type="match status" value="1"/>
</dbReference>
<evidence type="ECO:0000256" key="9">
    <source>
        <dbReference type="ARBA" id="ARBA00068876"/>
    </source>
</evidence>
<evidence type="ECO:0000256" key="3">
    <source>
        <dbReference type="ARBA" id="ARBA00022723"/>
    </source>
</evidence>
<keyword evidence="15" id="KW-1185">Reference proteome</keyword>
<evidence type="ECO:0000313" key="15">
    <source>
        <dbReference type="Proteomes" id="UP000516260"/>
    </source>
</evidence>
<evidence type="ECO:0000256" key="8">
    <source>
        <dbReference type="ARBA" id="ARBA00023242"/>
    </source>
</evidence>
<feature type="region of interest" description="Disordered" evidence="12">
    <location>
        <begin position="675"/>
        <end position="782"/>
    </location>
</feature>
<evidence type="ECO:0000256" key="6">
    <source>
        <dbReference type="ARBA" id="ARBA00022833"/>
    </source>
</evidence>
<dbReference type="GO" id="GO:0005634">
    <property type="term" value="C:nucleus"/>
    <property type="evidence" value="ECO:0007669"/>
    <property type="project" value="UniProtKB-SubCell"/>
</dbReference>
<evidence type="ECO:0000256" key="12">
    <source>
        <dbReference type="SAM" id="MobiDB-lite"/>
    </source>
</evidence>
<dbReference type="EMBL" id="SWLE01000021">
    <property type="protein sequence ID" value="TNM86234.1"/>
    <property type="molecule type" value="Genomic_DNA"/>
</dbReference>
<feature type="region of interest" description="Disordered" evidence="12">
    <location>
        <begin position="160"/>
        <end position="182"/>
    </location>
</feature>
<dbReference type="SMART" id="SM00355">
    <property type="entry name" value="ZnF_C2H2"/>
    <property type="match status" value="7"/>
</dbReference>